<name>A0ABS8W4J5_DATST</name>
<keyword evidence="3" id="KW-1185">Reference proteome</keyword>
<gene>
    <name evidence="2" type="ORF">HAX54_043445</name>
</gene>
<evidence type="ECO:0000256" key="1">
    <source>
        <dbReference type="SAM" id="MobiDB-lite"/>
    </source>
</evidence>
<reference evidence="2 3" key="1">
    <citation type="journal article" date="2021" name="BMC Genomics">
        <title>Datura genome reveals duplications of psychoactive alkaloid biosynthetic genes and high mutation rate following tissue culture.</title>
        <authorList>
            <person name="Rajewski A."/>
            <person name="Carter-House D."/>
            <person name="Stajich J."/>
            <person name="Litt A."/>
        </authorList>
    </citation>
    <scope>NUCLEOTIDE SEQUENCE [LARGE SCALE GENOMIC DNA]</scope>
    <source>
        <strain evidence="2">AR-01</strain>
    </source>
</reference>
<feature type="region of interest" description="Disordered" evidence="1">
    <location>
        <begin position="1"/>
        <end position="23"/>
    </location>
</feature>
<accession>A0ABS8W4J5</accession>
<dbReference type="EMBL" id="JACEIK010006498">
    <property type="protein sequence ID" value="MCE2055802.1"/>
    <property type="molecule type" value="Genomic_DNA"/>
</dbReference>
<protein>
    <submittedName>
        <fullName evidence="2">Uncharacterized protein</fullName>
    </submittedName>
</protein>
<dbReference type="Proteomes" id="UP000823775">
    <property type="component" value="Unassembled WGS sequence"/>
</dbReference>
<feature type="non-terminal residue" evidence="2">
    <location>
        <position position="1"/>
    </location>
</feature>
<organism evidence="2 3">
    <name type="scientific">Datura stramonium</name>
    <name type="common">Jimsonweed</name>
    <name type="synonym">Common thornapple</name>
    <dbReference type="NCBI Taxonomy" id="4076"/>
    <lineage>
        <taxon>Eukaryota</taxon>
        <taxon>Viridiplantae</taxon>
        <taxon>Streptophyta</taxon>
        <taxon>Embryophyta</taxon>
        <taxon>Tracheophyta</taxon>
        <taxon>Spermatophyta</taxon>
        <taxon>Magnoliopsida</taxon>
        <taxon>eudicotyledons</taxon>
        <taxon>Gunneridae</taxon>
        <taxon>Pentapetalae</taxon>
        <taxon>asterids</taxon>
        <taxon>lamiids</taxon>
        <taxon>Solanales</taxon>
        <taxon>Solanaceae</taxon>
        <taxon>Solanoideae</taxon>
        <taxon>Datureae</taxon>
        <taxon>Datura</taxon>
    </lineage>
</organism>
<feature type="compositionally biased region" description="Basic and acidic residues" evidence="1">
    <location>
        <begin position="107"/>
        <end position="118"/>
    </location>
</feature>
<feature type="region of interest" description="Disordered" evidence="1">
    <location>
        <begin position="84"/>
        <end position="166"/>
    </location>
</feature>
<sequence>MTSERTPRPRTTKQSDPTDKVDELLVDAPASSFATPVAPQPEQSIFIARMDFEHRISELEGIGAREALAALKADMRKPDLSIFDAPLPKNEAFKDERAETDEELEEEHLPKEIDEEQKLNMATQSSMDGVIARKIGTGPSSRAPAREDVGTTDTTTTTQSEEAEDS</sequence>
<proteinExistence type="predicted"/>
<evidence type="ECO:0000313" key="3">
    <source>
        <dbReference type="Proteomes" id="UP000823775"/>
    </source>
</evidence>
<evidence type="ECO:0000313" key="2">
    <source>
        <dbReference type="EMBL" id="MCE2055802.1"/>
    </source>
</evidence>
<comment type="caution">
    <text evidence="2">The sequence shown here is derived from an EMBL/GenBank/DDBJ whole genome shotgun (WGS) entry which is preliminary data.</text>
</comment>